<dbReference type="GO" id="GO:0034040">
    <property type="term" value="F:ATPase-coupled lipid transmembrane transporter activity"/>
    <property type="evidence" value="ECO:0007669"/>
    <property type="project" value="TreeGrafter"/>
</dbReference>
<gene>
    <name evidence="12" type="ordered locus">Spirs_4267</name>
</gene>
<dbReference type="GO" id="GO:0016887">
    <property type="term" value="F:ATP hydrolysis activity"/>
    <property type="evidence" value="ECO:0007669"/>
    <property type="project" value="InterPro"/>
</dbReference>
<dbReference type="OrthoDB" id="341671at2"/>
<dbReference type="Proteomes" id="UP000002318">
    <property type="component" value="Chromosome"/>
</dbReference>
<keyword evidence="8 9" id="KW-0472">Membrane</keyword>
<dbReference type="KEGG" id="ssm:Spirs_4267"/>
<dbReference type="PROSITE" id="PS50929">
    <property type="entry name" value="ABC_TM1F"/>
    <property type="match status" value="1"/>
</dbReference>
<dbReference type="InterPro" id="IPR039421">
    <property type="entry name" value="Type_1_exporter"/>
</dbReference>
<keyword evidence="13" id="KW-1185">Reference proteome</keyword>
<feature type="transmembrane region" description="Helical" evidence="9">
    <location>
        <begin position="275"/>
        <end position="293"/>
    </location>
</feature>
<evidence type="ECO:0000256" key="7">
    <source>
        <dbReference type="ARBA" id="ARBA00022989"/>
    </source>
</evidence>
<evidence type="ECO:0000259" key="11">
    <source>
        <dbReference type="PROSITE" id="PS50929"/>
    </source>
</evidence>
<keyword evidence="5" id="KW-0547">Nucleotide-binding</keyword>
<dbReference type="PROSITE" id="PS00211">
    <property type="entry name" value="ABC_TRANSPORTER_1"/>
    <property type="match status" value="1"/>
</dbReference>
<evidence type="ECO:0000313" key="12">
    <source>
        <dbReference type="EMBL" id="ADK83341.1"/>
    </source>
</evidence>
<evidence type="ECO:0000256" key="1">
    <source>
        <dbReference type="ARBA" id="ARBA00004651"/>
    </source>
</evidence>
<dbReference type="PANTHER" id="PTHR24221:SF654">
    <property type="entry name" value="ATP-BINDING CASSETTE SUB-FAMILY B MEMBER 6"/>
    <property type="match status" value="1"/>
</dbReference>
<dbReference type="SMART" id="SM00382">
    <property type="entry name" value="AAA"/>
    <property type="match status" value="1"/>
</dbReference>
<reference evidence="12 13" key="1">
    <citation type="journal article" date="2010" name="Stand. Genomic Sci.">
        <title>Complete genome sequence of Spirochaeta smaragdinae type strain (SEBR 4228).</title>
        <authorList>
            <person name="Mavromatis K."/>
            <person name="Yasawong M."/>
            <person name="Chertkov O."/>
            <person name="Lapidus A."/>
            <person name="Lucas S."/>
            <person name="Nolan M."/>
            <person name="Del Rio T.G."/>
            <person name="Tice H."/>
            <person name="Cheng J.F."/>
            <person name="Pitluck S."/>
            <person name="Liolios K."/>
            <person name="Ivanova N."/>
            <person name="Tapia R."/>
            <person name="Han C."/>
            <person name="Bruce D."/>
            <person name="Goodwin L."/>
            <person name="Pati A."/>
            <person name="Chen A."/>
            <person name="Palaniappan K."/>
            <person name="Land M."/>
            <person name="Hauser L."/>
            <person name="Chang Y.J."/>
            <person name="Jeffries C.D."/>
            <person name="Detter J.C."/>
            <person name="Rohde M."/>
            <person name="Brambilla E."/>
            <person name="Spring S."/>
            <person name="Goker M."/>
            <person name="Sikorski J."/>
            <person name="Woyke T."/>
            <person name="Bristow J."/>
            <person name="Eisen J.A."/>
            <person name="Markowitz V."/>
            <person name="Hugenholtz P."/>
            <person name="Klenk H.P."/>
            <person name="Kyrpides N.C."/>
        </authorList>
    </citation>
    <scope>NUCLEOTIDE SEQUENCE [LARGE SCALE GENOMIC DNA]</scope>
    <source>
        <strain evidence="13">DSM 11293 / JCM 15392 / SEBR 4228</strain>
    </source>
</reference>
<dbReference type="GO" id="GO:0140359">
    <property type="term" value="F:ABC-type transporter activity"/>
    <property type="evidence" value="ECO:0007669"/>
    <property type="project" value="InterPro"/>
</dbReference>
<dbReference type="AlphaFoldDB" id="E1RA22"/>
<protein>
    <submittedName>
        <fullName evidence="12">ABC transporter related protein</fullName>
    </submittedName>
</protein>
<organism evidence="12 13">
    <name type="scientific">Sediminispirochaeta smaragdinae (strain DSM 11293 / JCM 15392 / SEBR 4228)</name>
    <name type="common">Spirochaeta smaragdinae</name>
    <dbReference type="NCBI Taxonomy" id="573413"/>
    <lineage>
        <taxon>Bacteria</taxon>
        <taxon>Pseudomonadati</taxon>
        <taxon>Spirochaetota</taxon>
        <taxon>Spirochaetia</taxon>
        <taxon>Spirochaetales</taxon>
        <taxon>Spirochaetaceae</taxon>
        <taxon>Sediminispirochaeta</taxon>
    </lineage>
</organism>
<dbReference type="eggNOG" id="COG1132">
    <property type="taxonomic scope" value="Bacteria"/>
</dbReference>
<dbReference type="PROSITE" id="PS50893">
    <property type="entry name" value="ABC_TRANSPORTER_2"/>
    <property type="match status" value="1"/>
</dbReference>
<dbReference type="PANTHER" id="PTHR24221">
    <property type="entry name" value="ATP-BINDING CASSETTE SUB-FAMILY B"/>
    <property type="match status" value="1"/>
</dbReference>
<dbReference type="InterPro" id="IPR027417">
    <property type="entry name" value="P-loop_NTPase"/>
</dbReference>
<feature type="transmembrane region" description="Helical" evidence="9">
    <location>
        <begin position="160"/>
        <end position="183"/>
    </location>
</feature>
<name>E1RA22_SEDSS</name>
<feature type="domain" description="ABC transporter" evidence="10">
    <location>
        <begin position="366"/>
        <end position="604"/>
    </location>
</feature>
<keyword evidence="6" id="KW-0067">ATP-binding</keyword>
<dbReference type="EMBL" id="CP002116">
    <property type="protein sequence ID" value="ADK83341.1"/>
    <property type="molecule type" value="Genomic_DNA"/>
</dbReference>
<evidence type="ECO:0000256" key="6">
    <source>
        <dbReference type="ARBA" id="ARBA00022840"/>
    </source>
</evidence>
<keyword evidence="7 9" id="KW-1133">Transmembrane helix</keyword>
<evidence type="ECO:0000256" key="9">
    <source>
        <dbReference type="SAM" id="Phobius"/>
    </source>
</evidence>
<evidence type="ECO:0000256" key="8">
    <source>
        <dbReference type="ARBA" id="ARBA00023136"/>
    </source>
</evidence>
<keyword evidence="2" id="KW-0813">Transport</keyword>
<dbReference type="InterPro" id="IPR003439">
    <property type="entry name" value="ABC_transporter-like_ATP-bd"/>
</dbReference>
<feature type="transmembrane region" description="Helical" evidence="9">
    <location>
        <begin position="27"/>
        <end position="50"/>
    </location>
</feature>
<evidence type="ECO:0000256" key="5">
    <source>
        <dbReference type="ARBA" id="ARBA00022741"/>
    </source>
</evidence>
<dbReference type="HOGENOM" id="CLU_000604_84_3_12"/>
<feature type="transmembrane region" description="Helical" evidence="9">
    <location>
        <begin position="84"/>
        <end position="110"/>
    </location>
</feature>
<keyword evidence="3" id="KW-1003">Cell membrane</keyword>
<dbReference type="STRING" id="573413.Spirs_4267"/>
<evidence type="ECO:0000256" key="2">
    <source>
        <dbReference type="ARBA" id="ARBA00022448"/>
    </source>
</evidence>
<dbReference type="SUPFAM" id="SSF90123">
    <property type="entry name" value="ABC transporter transmembrane region"/>
    <property type="match status" value="1"/>
</dbReference>
<dbReference type="GO" id="GO:0005524">
    <property type="term" value="F:ATP binding"/>
    <property type="evidence" value="ECO:0007669"/>
    <property type="project" value="UniProtKB-KW"/>
</dbReference>
<dbReference type="FunFam" id="3.40.50.300:FF:000221">
    <property type="entry name" value="Multidrug ABC transporter ATP-binding protein"/>
    <property type="match status" value="1"/>
</dbReference>
<feature type="transmembrane region" description="Helical" evidence="9">
    <location>
        <begin position="189"/>
        <end position="206"/>
    </location>
</feature>
<dbReference type="Gene3D" id="3.40.50.300">
    <property type="entry name" value="P-loop containing nucleotide triphosphate hydrolases"/>
    <property type="match status" value="1"/>
</dbReference>
<dbReference type="Pfam" id="PF00664">
    <property type="entry name" value="ABC_membrane"/>
    <property type="match status" value="1"/>
</dbReference>
<dbReference type="GO" id="GO:0005886">
    <property type="term" value="C:plasma membrane"/>
    <property type="evidence" value="ECO:0007669"/>
    <property type="project" value="UniProtKB-SubCell"/>
</dbReference>
<evidence type="ECO:0000256" key="4">
    <source>
        <dbReference type="ARBA" id="ARBA00022692"/>
    </source>
</evidence>
<feature type="domain" description="ABC transmembrane type-1" evidence="11">
    <location>
        <begin position="30"/>
        <end position="331"/>
    </location>
</feature>
<dbReference type="Gene3D" id="1.20.1560.10">
    <property type="entry name" value="ABC transporter type 1, transmembrane domain"/>
    <property type="match status" value="1"/>
</dbReference>
<keyword evidence="4 9" id="KW-0812">Transmembrane</keyword>
<proteinExistence type="predicted"/>
<dbReference type="InterPro" id="IPR003593">
    <property type="entry name" value="AAA+_ATPase"/>
</dbReference>
<dbReference type="Pfam" id="PF00005">
    <property type="entry name" value="ABC_tran"/>
    <property type="match status" value="1"/>
</dbReference>
<dbReference type="InterPro" id="IPR011527">
    <property type="entry name" value="ABC1_TM_dom"/>
</dbReference>
<dbReference type="RefSeq" id="WP_013256797.1">
    <property type="nucleotide sequence ID" value="NC_014364.1"/>
</dbReference>
<comment type="subcellular location">
    <subcellularLocation>
        <location evidence="1">Cell membrane</location>
        <topology evidence="1">Multi-pass membrane protein</topology>
    </subcellularLocation>
</comment>
<evidence type="ECO:0000256" key="3">
    <source>
        <dbReference type="ARBA" id="ARBA00022475"/>
    </source>
</evidence>
<dbReference type="SUPFAM" id="SSF52540">
    <property type="entry name" value="P-loop containing nucleoside triphosphate hydrolases"/>
    <property type="match status" value="1"/>
</dbReference>
<dbReference type="InterPro" id="IPR017871">
    <property type="entry name" value="ABC_transporter-like_CS"/>
</dbReference>
<sequence>MKPIKSFFALHKRVHRIKSLFSRGEKIRYFIVLVVLVFTALVEMAGIGAISPLVAVASDPGLIERNRILAELYSMSGLHTHKHFILLMAVGFALLIIGKNLLSLFSLGLYTHFTEMRKHVFGYRLMEEYLSRDYLYFKHQNSSDFTRKLINEVNIVARNFLYTWLSLVSQLFIAGAIICLLFIQSWKIALLVISVLGLLFGGLFAFSKDQLRGYGKIDYDYTEKRYKLLNDAFGGIKEVKILHGEKYFTGLFRKFSFIISVNNVKKDVMSVFPKHVVETVVFSATALFVAVMVGRDIDISQSLPSFALYIMAGYKLLPTLQKVSQFLGRITISMVSLDRLYDDLKEALSVPKKIEETPRIMFDNRIRFDGVTYRYPDATENVLSNIVFDIPKNSCIGIAGFSGAGKTTVVDLLAGLLLPTEGRILVDDIPLRSNNRRSWQKNIGYVPQNIFLTDATIAENIAFGKDLNQIDLEAVKRAAQAAEIDRFIEKELPKGYLTEAGEKGIRLSGGQRQRIVIARALFRDPELLIFDEATSAMDNKTEAAIMESIHRLSAKKTIVIIAHRLTTIEHCDEILVFKEGHLAAKGRYEELATENTVFKELNALQK</sequence>
<evidence type="ECO:0000313" key="13">
    <source>
        <dbReference type="Proteomes" id="UP000002318"/>
    </source>
</evidence>
<dbReference type="InterPro" id="IPR036640">
    <property type="entry name" value="ABC1_TM_sf"/>
</dbReference>
<evidence type="ECO:0000259" key="10">
    <source>
        <dbReference type="PROSITE" id="PS50893"/>
    </source>
</evidence>
<accession>E1RA22</accession>